<name>A0A258FP40_9CAUL</name>
<organism evidence="1 2">
    <name type="scientific">Brevundimonas subvibrioides</name>
    <dbReference type="NCBI Taxonomy" id="74313"/>
    <lineage>
        <taxon>Bacteria</taxon>
        <taxon>Pseudomonadati</taxon>
        <taxon>Pseudomonadota</taxon>
        <taxon>Alphaproteobacteria</taxon>
        <taxon>Caulobacterales</taxon>
        <taxon>Caulobacteraceae</taxon>
        <taxon>Brevundimonas</taxon>
    </lineage>
</organism>
<gene>
    <name evidence="1" type="ORF">B7Z01_08400</name>
</gene>
<dbReference type="EMBL" id="NCEB01000014">
    <property type="protein sequence ID" value="OYX33758.1"/>
    <property type="molecule type" value="Genomic_DNA"/>
</dbReference>
<sequence length="84" mass="9509">MADEPENLVLVYLRRIDAKVDALAGEVREVKERLSAVEVGLASVRRDLGFLAEADARLQMSFDRLRDDVTRIERRLDLVDEPAA</sequence>
<protein>
    <submittedName>
        <fullName evidence="1">Uncharacterized protein</fullName>
    </submittedName>
</protein>
<reference evidence="1 2" key="1">
    <citation type="submission" date="2017-03" db="EMBL/GenBank/DDBJ databases">
        <title>Lifting the veil on microbial sulfur biogeochemistry in mining wastewaters.</title>
        <authorList>
            <person name="Kantor R.S."/>
            <person name="Colenbrander Nelson T."/>
            <person name="Marshall S."/>
            <person name="Bennett D."/>
            <person name="Apte S."/>
            <person name="Camacho D."/>
            <person name="Thomas B.C."/>
            <person name="Warren L.A."/>
            <person name="Banfield J.F."/>
        </authorList>
    </citation>
    <scope>NUCLEOTIDE SEQUENCE [LARGE SCALE GENOMIC DNA]</scope>
    <source>
        <strain evidence="1">32-69-9</strain>
    </source>
</reference>
<dbReference type="AlphaFoldDB" id="A0A258FP40"/>
<evidence type="ECO:0000313" key="1">
    <source>
        <dbReference type="EMBL" id="OYX33758.1"/>
    </source>
</evidence>
<comment type="caution">
    <text evidence="1">The sequence shown here is derived from an EMBL/GenBank/DDBJ whole genome shotgun (WGS) entry which is preliminary data.</text>
</comment>
<proteinExistence type="predicted"/>
<accession>A0A258FP40</accession>
<dbReference type="Proteomes" id="UP000215595">
    <property type="component" value="Unassembled WGS sequence"/>
</dbReference>
<evidence type="ECO:0000313" key="2">
    <source>
        <dbReference type="Proteomes" id="UP000215595"/>
    </source>
</evidence>